<dbReference type="Proteomes" id="UP000046392">
    <property type="component" value="Unplaced"/>
</dbReference>
<feature type="transmembrane region" description="Helical" evidence="1">
    <location>
        <begin position="79"/>
        <end position="105"/>
    </location>
</feature>
<dbReference type="WBParaSite" id="SPAL_0001516200.1">
    <property type="protein sequence ID" value="SPAL_0001516200.1"/>
    <property type="gene ID" value="SPAL_0001516200"/>
</dbReference>
<dbReference type="AlphaFoldDB" id="A0A0N5CB99"/>
<organism evidence="2 3">
    <name type="scientific">Strongyloides papillosus</name>
    <name type="common">Intestinal threadworm</name>
    <dbReference type="NCBI Taxonomy" id="174720"/>
    <lineage>
        <taxon>Eukaryota</taxon>
        <taxon>Metazoa</taxon>
        <taxon>Ecdysozoa</taxon>
        <taxon>Nematoda</taxon>
        <taxon>Chromadorea</taxon>
        <taxon>Rhabditida</taxon>
        <taxon>Tylenchina</taxon>
        <taxon>Panagrolaimomorpha</taxon>
        <taxon>Strongyloidoidea</taxon>
        <taxon>Strongyloididae</taxon>
        <taxon>Strongyloides</taxon>
    </lineage>
</organism>
<keyword evidence="2" id="KW-1185">Reference proteome</keyword>
<feature type="transmembrane region" description="Helical" evidence="1">
    <location>
        <begin position="6"/>
        <end position="27"/>
    </location>
</feature>
<keyword evidence="1" id="KW-1133">Transmembrane helix</keyword>
<evidence type="ECO:0000313" key="2">
    <source>
        <dbReference type="Proteomes" id="UP000046392"/>
    </source>
</evidence>
<evidence type="ECO:0000313" key="3">
    <source>
        <dbReference type="WBParaSite" id="SPAL_0001516200.1"/>
    </source>
</evidence>
<keyword evidence="1" id="KW-0472">Membrane</keyword>
<accession>A0A0N5CB99</accession>
<name>A0A0N5CB99_STREA</name>
<keyword evidence="1" id="KW-0812">Transmembrane</keyword>
<protein>
    <submittedName>
        <fullName evidence="3">Serpentine receptor class gamma</fullName>
    </submittedName>
</protein>
<proteinExistence type="predicted"/>
<evidence type="ECO:0000256" key="1">
    <source>
        <dbReference type="SAM" id="Phobius"/>
    </source>
</evidence>
<reference evidence="3" key="1">
    <citation type="submission" date="2017-02" db="UniProtKB">
        <authorList>
            <consortium name="WormBaseParasite"/>
        </authorList>
    </citation>
    <scope>IDENTIFICATION</scope>
</reference>
<sequence length="138" mass="16678">MYYQTFYIILIFGTIVIVTFILNRYNFNKLLRTNLNTKYEWYINLSNLLYVDISWFGLFLIECYFILKTLSYYTANPILIQYTTYFSIIVFDFSTFVPFYTFIILNKEHKKVLKILAIEIQNVINSNSKKIIVYFHDS</sequence>
<feature type="transmembrane region" description="Helical" evidence="1">
    <location>
        <begin position="48"/>
        <end position="67"/>
    </location>
</feature>